<evidence type="ECO:0000313" key="6">
    <source>
        <dbReference type="Proteomes" id="UP000002016"/>
    </source>
</evidence>
<dbReference type="RefSeq" id="WP_012003707.1">
    <property type="nucleotide sequence ID" value="NC_009828.1"/>
</dbReference>
<dbReference type="OrthoDB" id="9814427at2"/>
<dbReference type="HOGENOM" id="CLU_037628_4_0_0"/>
<dbReference type="KEGG" id="tle:Tlet_1677"/>
<reference evidence="5 6" key="2">
    <citation type="journal article" date="2009" name="Proc. Natl. Acad. Sci. U.S.A.">
        <title>On the chimeric nature, thermophilic origin, and phylogenetic placement of the Thermotogales.</title>
        <authorList>
            <person name="Zhaxybayeva O."/>
            <person name="Swithers K.S."/>
            <person name="Lapierre P."/>
            <person name="Fournier G.P."/>
            <person name="Bickhart D.M."/>
            <person name="DeBoy R.T."/>
            <person name="Nelson K.E."/>
            <person name="Nesbo C.L."/>
            <person name="Doolittle W.F."/>
            <person name="Gogarten J.P."/>
            <person name="Noll K.M."/>
        </authorList>
    </citation>
    <scope>NUCLEOTIDE SEQUENCE [LARGE SCALE GENOMIC DNA]</scope>
    <source>
        <strain evidence="6">ATCC BAA-301 / DSM 14385 / NBRC 107922 / TMO</strain>
    </source>
</reference>
<keyword evidence="3" id="KW-0732">Signal</keyword>
<name>A8F7U7_PSELT</name>
<keyword evidence="7" id="KW-0002">3D-structure</keyword>
<reference evidence="7" key="3">
    <citation type="submission" date="2014-12" db="PDB data bank">
        <title>Crystal structure of 5-methylthioribose binding protein TLET_1677 from Thermotoga lettingae TARGET EFI-511109.</title>
        <authorList>
            <person name="Patskovsky Y."/>
            <person name="Toro R."/>
            <person name="Bhosle R."/>
            <person name="Al obaidi N."/>
            <person name="Chamala S."/>
            <person name="Scott glenn A."/>
            <person name="Attonito J.D."/>
            <person name="Chowdhury S."/>
            <person name="Lafleur J."/>
            <person name="Siedel R.D."/>
            <person name="Morisco L.L."/>
            <person name="Wasserman S.R."/>
            <person name="Hillerich B."/>
            <person name="Love J."/>
            <person name="Whalen K.L."/>
            <person name="Gerlt J.A."/>
            <person name="Almo S.C."/>
        </authorList>
    </citation>
    <scope>X-RAY CRYSTALLOGRAPHY (1.75 ANGSTROMS) OF 22-348</scope>
</reference>
<accession>A8F7U7</accession>
<dbReference type="CDD" id="cd06305">
    <property type="entry name" value="PBP1_methylthioribose_binding-like"/>
    <property type="match status" value="1"/>
</dbReference>
<sequence length="348" mass="38619" precursor="true">MKNSKVLVFLLTSLVVISVFAQVQLPKKFENPKNVRIALVREVGEGSFFERYLAGAQSMARELGVTLLEATAHGDMARMVTMIENFITQRVDAIIIDHGRPDPLMPKIKEALDRGIRVVTFDLVVDDNRVPEIEQDDLLIGYLISKQLAVDFAGNANVIYVNVGGFAPLDKRDKMWQIIKWRFPGIKEVAKIGAVTGSTAADTQTRMEAAMKEKPEANAVLAMWDEFAKGAVRAIMQAGKSDQFKVYSVDVTTEDIQMMIQQNSPWVATVGTDSYAVGRLAVRAAAALVGGEKLPKYLLVEPQLITRQFLVDNNITNMDELVKALPALGESNLVWPEWLKALTEKNKK</sequence>
<dbReference type="EvolutionaryTrace" id="A8F7U7"/>
<feature type="signal peptide" evidence="3">
    <location>
        <begin position="1"/>
        <end position="21"/>
    </location>
</feature>
<gene>
    <name evidence="5" type="ordered locus">Tlet_1677</name>
</gene>
<dbReference type="PDBsum" id="4RY8"/>
<dbReference type="AlphaFoldDB" id="A8F7U7"/>
<dbReference type="PDB" id="4RY8">
    <property type="method" value="X-ray"/>
    <property type="resolution" value="1.75 A"/>
    <property type="chains" value="A/B/C/D=22-348"/>
</dbReference>
<evidence type="ECO:0007829" key="7">
    <source>
        <dbReference type="PDB" id="4RY8"/>
    </source>
</evidence>
<evidence type="ECO:0000259" key="4">
    <source>
        <dbReference type="Pfam" id="PF13407"/>
    </source>
</evidence>
<comment type="similarity">
    <text evidence="2">Belongs to the bacterial solute-binding protein 2 family.</text>
</comment>
<evidence type="ECO:0000256" key="2">
    <source>
        <dbReference type="ARBA" id="ARBA00007639"/>
    </source>
</evidence>
<dbReference type="GO" id="GO:0030246">
    <property type="term" value="F:carbohydrate binding"/>
    <property type="evidence" value="ECO:0007669"/>
    <property type="project" value="TreeGrafter"/>
</dbReference>
<organism evidence="5 6">
    <name type="scientific">Pseudothermotoga lettingae (strain ATCC BAA-301 / DSM 14385 / NBRC 107922 / TMO)</name>
    <name type="common">Thermotoga lettingae</name>
    <dbReference type="NCBI Taxonomy" id="416591"/>
    <lineage>
        <taxon>Bacteria</taxon>
        <taxon>Thermotogati</taxon>
        <taxon>Thermotogota</taxon>
        <taxon>Thermotogae</taxon>
        <taxon>Thermotogales</taxon>
        <taxon>Thermotogaceae</taxon>
        <taxon>Pseudothermotoga</taxon>
    </lineage>
</organism>
<reference evidence="5 6" key="1">
    <citation type="submission" date="2007-08" db="EMBL/GenBank/DDBJ databases">
        <title>Complete sequence of Thermotoga lettingae TMO.</title>
        <authorList>
            <consortium name="US DOE Joint Genome Institute"/>
            <person name="Copeland A."/>
            <person name="Lucas S."/>
            <person name="Lapidus A."/>
            <person name="Barry K."/>
            <person name="Glavina del Rio T."/>
            <person name="Dalin E."/>
            <person name="Tice H."/>
            <person name="Pitluck S."/>
            <person name="Foster B."/>
            <person name="Bruce D."/>
            <person name="Schmutz J."/>
            <person name="Larimer F."/>
            <person name="Land M."/>
            <person name="Hauser L."/>
            <person name="Kyrpides N."/>
            <person name="Mikhailova N."/>
            <person name="Nelson K."/>
            <person name="Gogarten J.P."/>
            <person name="Noll K."/>
            <person name="Richardson P."/>
        </authorList>
    </citation>
    <scope>NUCLEOTIDE SEQUENCE [LARGE SCALE GENOMIC DNA]</scope>
    <source>
        <strain evidence="6">ATCC BAA-301 / DSM 14385 / NBRC 107922 / TMO</strain>
    </source>
</reference>
<dbReference type="InterPro" id="IPR050555">
    <property type="entry name" value="Bact_Solute-Bind_Prot2"/>
</dbReference>
<proteinExistence type="evidence at protein level"/>
<dbReference type="SUPFAM" id="SSF53822">
    <property type="entry name" value="Periplasmic binding protein-like I"/>
    <property type="match status" value="1"/>
</dbReference>
<dbReference type="STRING" id="416591.Tlet_1677"/>
<comment type="subcellular location">
    <subcellularLocation>
        <location evidence="1">Cell envelope</location>
    </subcellularLocation>
</comment>
<evidence type="ECO:0000256" key="1">
    <source>
        <dbReference type="ARBA" id="ARBA00004196"/>
    </source>
</evidence>
<dbReference type="Proteomes" id="UP000002016">
    <property type="component" value="Chromosome"/>
</dbReference>
<dbReference type="GO" id="GO:0030288">
    <property type="term" value="C:outer membrane-bounded periplasmic space"/>
    <property type="evidence" value="ECO:0007669"/>
    <property type="project" value="TreeGrafter"/>
</dbReference>
<keyword evidence="6" id="KW-1185">Reference proteome</keyword>
<dbReference type="EMBL" id="CP000812">
    <property type="protein sequence ID" value="ABV34231.1"/>
    <property type="molecule type" value="Genomic_DNA"/>
</dbReference>
<dbReference type="PANTHER" id="PTHR30036:SF7">
    <property type="entry name" value="ABC TRANSPORTER PERIPLASMIC-BINDING PROTEIN YPHF"/>
    <property type="match status" value="1"/>
</dbReference>
<evidence type="ECO:0000256" key="3">
    <source>
        <dbReference type="SAM" id="SignalP"/>
    </source>
</evidence>
<dbReference type="PANTHER" id="PTHR30036">
    <property type="entry name" value="D-XYLOSE-BINDING PERIPLASMIC PROTEIN"/>
    <property type="match status" value="1"/>
</dbReference>
<dbReference type="eggNOG" id="COG1879">
    <property type="taxonomic scope" value="Bacteria"/>
</dbReference>
<feature type="domain" description="Periplasmic binding protein" evidence="4">
    <location>
        <begin position="37"/>
        <end position="293"/>
    </location>
</feature>
<feature type="chain" id="PRO_5002719233" evidence="3">
    <location>
        <begin position="22"/>
        <end position="348"/>
    </location>
</feature>
<dbReference type="Gene3D" id="3.40.50.2300">
    <property type="match status" value="2"/>
</dbReference>
<protein>
    <submittedName>
        <fullName evidence="5">Periplasmic binding protein/LacI transcriptional regulator</fullName>
    </submittedName>
</protein>
<dbReference type="InterPro" id="IPR025997">
    <property type="entry name" value="SBP_2_dom"/>
</dbReference>
<dbReference type="SMR" id="A8F7U7"/>
<dbReference type="Pfam" id="PF13407">
    <property type="entry name" value="Peripla_BP_4"/>
    <property type="match status" value="1"/>
</dbReference>
<dbReference type="InterPro" id="IPR028082">
    <property type="entry name" value="Peripla_BP_I"/>
</dbReference>
<evidence type="ECO:0000313" key="5">
    <source>
        <dbReference type="EMBL" id="ABV34231.1"/>
    </source>
</evidence>